<gene>
    <name evidence="4" type="ORF">DARMORV10_C03P73940.1</name>
</gene>
<accession>A0A816IIQ6</accession>
<organism evidence="4">
    <name type="scientific">Brassica napus</name>
    <name type="common">Rape</name>
    <dbReference type="NCBI Taxonomy" id="3708"/>
    <lineage>
        <taxon>Eukaryota</taxon>
        <taxon>Viridiplantae</taxon>
        <taxon>Streptophyta</taxon>
        <taxon>Embryophyta</taxon>
        <taxon>Tracheophyta</taxon>
        <taxon>Spermatophyta</taxon>
        <taxon>Magnoliopsida</taxon>
        <taxon>eudicotyledons</taxon>
        <taxon>Gunneridae</taxon>
        <taxon>Pentapetalae</taxon>
        <taxon>rosids</taxon>
        <taxon>malvids</taxon>
        <taxon>Brassicales</taxon>
        <taxon>Brassicaceae</taxon>
        <taxon>Brassiceae</taxon>
        <taxon>Brassica</taxon>
    </lineage>
</organism>
<dbReference type="PANTHER" id="PTHR15316:SF6">
    <property type="entry name" value="SURP MOTIF DOMAIN-CONTAINING PROTEIN"/>
    <property type="match status" value="1"/>
</dbReference>
<dbReference type="Pfam" id="PF01805">
    <property type="entry name" value="Surp"/>
    <property type="match status" value="1"/>
</dbReference>
<dbReference type="SUPFAM" id="SSF109905">
    <property type="entry name" value="Surp module (SWAP domain)"/>
    <property type="match status" value="2"/>
</dbReference>
<dbReference type="GO" id="GO:0045292">
    <property type="term" value="P:mRNA cis splicing, via spliceosome"/>
    <property type="evidence" value="ECO:0007669"/>
    <property type="project" value="InterPro"/>
</dbReference>
<keyword evidence="1" id="KW-0507">mRNA processing</keyword>
<dbReference type="Proteomes" id="UP001295469">
    <property type="component" value="Chromosome C03"/>
</dbReference>
<dbReference type="EMBL" id="HG994367">
    <property type="protein sequence ID" value="CAF1709349.1"/>
    <property type="molecule type" value="Genomic_DNA"/>
</dbReference>
<feature type="compositionally biased region" description="Pro residues" evidence="2">
    <location>
        <begin position="112"/>
        <end position="121"/>
    </location>
</feature>
<dbReference type="AlphaFoldDB" id="A0A816IIQ6"/>
<name>A0A816IIQ6_BRANA</name>
<dbReference type="GO" id="GO:0003723">
    <property type="term" value="F:RNA binding"/>
    <property type="evidence" value="ECO:0007669"/>
    <property type="project" value="InterPro"/>
</dbReference>
<dbReference type="Gene3D" id="1.10.10.790">
    <property type="entry name" value="Surp module"/>
    <property type="match status" value="2"/>
</dbReference>
<feature type="region of interest" description="Disordered" evidence="2">
    <location>
        <begin position="99"/>
        <end position="122"/>
    </location>
</feature>
<dbReference type="InterPro" id="IPR045146">
    <property type="entry name" value="SF3A1"/>
</dbReference>
<dbReference type="PANTHER" id="PTHR15316">
    <property type="entry name" value="SPLICEOSOME ASSOCIATED PROTEIN 114/SWAP SPLICING FACTOR-RELATED"/>
    <property type="match status" value="1"/>
</dbReference>
<evidence type="ECO:0000313" key="4">
    <source>
        <dbReference type="EMBL" id="CAF1709349.1"/>
    </source>
</evidence>
<feature type="domain" description="SURP motif" evidence="3">
    <location>
        <begin position="129"/>
        <end position="170"/>
    </location>
</feature>
<evidence type="ECO:0000256" key="2">
    <source>
        <dbReference type="SAM" id="MobiDB-lite"/>
    </source>
</evidence>
<reference evidence="4" key="1">
    <citation type="submission" date="2021-01" db="EMBL/GenBank/DDBJ databases">
        <authorList>
            <consortium name="Genoscope - CEA"/>
            <person name="William W."/>
        </authorList>
    </citation>
    <scope>NUCLEOTIDE SEQUENCE</scope>
</reference>
<evidence type="ECO:0000256" key="1">
    <source>
        <dbReference type="ARBA" id="ARBA00022664"/>
    </source>
</evidence>
<sequence>MTSPPQPPPEILVVIERTARVVAQLGLEHEKLILEANRCIENAPYKPPGSKTVLEVERSGFLKSCDHPYHQVYRKKRDAYFAQCQDGVIHFLRPKFDDDDDLKPPPNRDDPPPPPHPPPDDITPIDLGLVKVTALFVARYGQQFWHALIDMPMCPHFSFLKSSDKTFSYYNGLVGLYHRVLRPFPPDADEAPLGEFFSAMFSWRSCIRKSLICMLWRMVLTAWTTEMLLLLPCHPPFHL</sequence>
<dbReference type="PROSITE" id="PS50128">
    <property type="entry name" value="SURP"/>
    <property type="match status" value="1"/>
</dbReference>
<feature type="compositionally biased region" description="Basic and acidic residues" evidence="2">
    <location>
        <begin position="102"/>
        <end position="111"/>
    </location>
</feature>
<dbReference type="InterPro" id="IPR000061">
    <property type="entry name" value="Surp"/>
</dbReference>
<protein>
    <submittedName>
        <fullName evidence="4">(rape) hypothetical protein</fullName>
    </submittedName>
</protein>
<dbReference type="SMART" id="SM00648">
    <property type="entry name" value="SWAP"/>
    <property type="match status" value="2"/>
</dbReference>
<evidence type="ECO:0000259" key="3">
    <source>
        <dbReference type="PROSITE" id="PS50128"/>
    </source>
</evidence>
<dbReference type="InterPro" id="IPR035967">
    <property type="entry name" value="SWAP/Surp_sf"/>
</dbReference>
<proteinExistence type="predicted"/>